<name>A0A084SW99_9BACT</name>
<keyword evidence="1" id="KW-0732">Signal</keyword>
<evidence type="ECO:0000313" key="4">
    <source>
        <dbReference type="Proteomes" id="UP000028547"/>
    </source>
</evidence>
<dbReference type="RefSeq" id="WP_152622085.1">
    <property type="nucleotide sequence ID" value="NZ_JPMI01000080.1"/>
</dbReference>
<gene>
    <name evidence="3" type="ORF">Q664_14160</name>
</gene>
<reference evidence="3 4" key="1">
    <citation type="submission" date="2014-07" db="EMBL/GenBank/DDBJ databases">
        <title>Draft Genome Sequence of Gephyronic Acid Producer, Cystobacter violaceus Strain Cb vi76.</title>
        <authorList>
            <person name="Stevens D.C."/>
            <person name="Young J."/>
            <person name="Carmichael R."/>
            <person name="Tan J."/>
            <person name="Taylor R.E."/>
        </authorList>
    </citation>
    <scope>NUCLEOTIDE SEQUENCE [LARGE SCALE GENOMIC DNA]</scope>
    <source>
        <strain evidence="3 4">Cb vi76</strain>
    </source>
</reference>
<feature type="domain" description="Uncharacterized protein TP-0789" evidence="2">
    <location>
        <begin position="78"/>
        <end position="254"/>
    </location>
</feature>
<dbReference type="CDD" id="cd16329">
    <property type="entry name" value="LolA_like"/>
    <property type="match status" value="1"/>
</dbReference>
<organism evidence="3 4">
    <name type="scientific">Archangium violaceum Cb vi76</name>
    <dbReference type="NCBI Taxonomy" id="1406225"/>
    <lineage>
        <taxon>Bacteria</taxon>
        <taxon>Pseudomonadati</taxon>
        <taxon>Myxococcota</taxon>
        <taxon>Myxococcia</taxon>
        <taxon>Myxococcales</taxon>
        <taxon>Cystobacterineae</taxon>
        <taxon>Archangiaceae</taxon>
        <taxon>Archangium</taxon>
    </lineage>
</organism>
<sequence length="258" mass="29433">MTSRAFLPSCLLALLTLMPAAAFADAPPSGDELLQLIDKRLSFTSDYKGVVRIREIRKDGQDRLVEINVYRRDKTRDLVFLTTKPKHLAGSGYLRISNNLWEYNPTVGQWERTTVRANIAGTFTCESDFDRSRLAEDYTAKDEGVEKLNGTSYRKLYLTAKAGAEVPFPLLRIWVDPDNNLVKRIGYAPSGKTLRTDTIRAYQRIKDPESGQQVYHYKEVIEEEAESGMKMVVRYEDVQLAPLDANIFTKSWLEARAR</sequence>
<evidence type="ECO:0000256" key="1">
    <source>
        <dbReference type="SAM" id="SignalP"/>
    </source>
</evidence>
<feature type="chain" id="PRO_5001781912" description="Uncharacterized protein TP-0789 domain-containing protein" evidence="1">
    <location>
        <begin position="25"/>
        <end position="258"/>
    </location>
</feature>
<feature type="signal peptide" evidence="1">
    <location>
        <begin position="1"/>
        <end position="24"/>
    </location>
</feature>
<protein>
    <recommendedName>
        <fullName evidence="2">Uncharacterized protein TP-0789 domain-containing protein</fullName>
    </recommendedName>
</protein>
<dbReference type="AlphaFoldDB" id="A0A084SW99"/>
<evidence type="ECO:0000313" key="3">
    <source>
        <dbReference type="EMBL" id="KFA92734.1"/>
    </source>
</evidence>
<dbReference type="Proteomes" id="UP000028547">
    <property type="component" value="Unassembled WGS sequence"/>
</dbReference>
<accession>A0A084SW99</accession>
<dbReference type="Gene3D" id="2.50.20.10">
    <property type="entry name" value="Lipoprotein localisation LolA/LolB/LppX"/>
    <property type="match status" value="1"/>
</dbReference>
<evidence type="ECO:0000259" key="2">
    <source>
        <dbReference type="Pfam" id="PF17131"/>
    </source>
</evidence>
<comment type="caution">
    <text evidence="3">The sequence shown here is derived from an EMBL/GenBank/DDBJ whole genome shotgun (WGS) entry which is preliminary data.</text>
</comment>
<proteinExistence type="predicted"/>
<dbReference type="InterPro" id="IPR033399">
    <property type="entry name" value="TP_0789-like"/>
</dbReference>
<dbReference type="Pfam" id="PF17131">
    <property type="entry name" value="LolA_like"/>
    <property type="match status" value="1"/>
</dbReference>
<dbReference type="EMBL" id="JPMI01000080">
    <property type="protein sequence ID" value="KFA92734.1"/>
    <property type="molecule type" value="Genomic_DNA"/>
</dbReference>